<feature type="domain" description="Nitroreductase" evidence="3">
    <location>
        <begin position="72"/>
        <end position="151"/>
    </location>
</feature>
<dbReference type="InterPro" id="IPR000415">
    <property type="entry name" value="Nitroreductase-like"/>
</dbReference>
<organism evidence="4 5">
    <name type="scientific">Robinsoniella peoriensis</name>
    <dbReference type="NCBI Taxonomy" id="180332"/>
    <lineage>
        <taxon>Bacteria</taxon>
        <taxon>Bacillati</taxon>
        <taxon>Bacillota</taxon>
        <taxon>Clostridia</taxon>
        <taxon>Lachnospirales</taxon>
        <taxon>Lachnospiraceae</taxon>
        <taxon>Robinsoniella</taxon>
    </lineage>
</organism>
<dbReference type="AlphaFoldDB" id="A0A4U8Q0L7"/>
<name>A0A4U8Q0L7_9FIRM</name>
<reference evidence="4 5" key="1">
    <citation type="journal article" date="2019" name="Anaerobe">
        <title>Detection of Robinsoniella peoriensis in multiple bone samples of a trauma patient.</title>
        <authorList>
            <person name="Schrottner P."/>
            <person name="Hartwich K."/>
            <person name="Bunk B."/>
            <person name="Schober I."/>
            <person name="Helbig S."/>
            <person name="Rudolph W.W."/>
            <person name="Gunzer F."/>
        </authorList>
    </citation>
    <scope>NUCLEOTIDE SEQUENCE [LARGE SCALE GENOMIC DNA]</scope>
    <source>
        <strain evidence="4 5">DSM 106044</strain>
    </source>
</reference>
<dbReference type="Pfam" id="PF00881">
    <property type="entry name" value="Nitroreductase"/>
    <property type="match status" value="2"/>
</dbReference>
<comment type="similarity">
    <text evidence="1">Belongs to the nitroreductase family.</text>
</comment>
<dbReference type="PANTHER" id="PTHR43673:SF10">
    <property type="entry name" value="NADH DEHYDROGENASE_NAD(P)H NITROREDUCTASE XCC3605-RELATED"/>
    <property type="match status" value="1"/>
</dbReference>
<dbReference type="Gene3D" id="3.40.109.10">
    <property type="entry name" value="NADH Oxidase"/>
    <property type="match status" value="1"/>
</dbReference>
<dbReference type="PANTHER" id="PTHR43673">
    <property type="entry name" value="NAD(P)H NITROREDUCTASE YDGI-RELATED"/>
    <property type="match status" value="1"/>
</dbReference>
<dbReference type="Proteomes" id="UP000306509">
    <property type="component" value="Unassembled WGS sequence"/>
</dbReference>
<accession>A0A4U8Q0L7</accession>
<dbReference type="EMBL" id="QGQD01000100">
    <property type="protein sequence ID" value="TLC98231.1"/>
    <property type="molecule type" value="Genomic_DNA"/>
</dbReference>
<evidence type="ECO:0000313" key="4">
    <source>
        <dbReference type="EMBL" id="TLC98231.1"/>
    </source>
</evidence>
<dbReference type="STRING" id="180332.GCA_000797495_05583"/>
<evidence type="ECO:0000256" key="1">
    <source>
        <dbReference type="ARBA" id="ARBA00007118"/>
    </source>
</evidence>
<evidence type="ECO:0000313" key="5">
    <source>
        <dbReference type="Proteomes" id="UP000306509"/>
    </source>
</evidence>
<feature type="domain" description="Nitroreductase" evidence="3">
    <location>
        <begin position="10"/>
        <end position="61"/>
    </location>
</feature>
<evidence type="ECO:0000259" key="3">
    <source>
        <dbReference type="Pfam" id="PF00881"/>
    </source>
</evidence>
<proteinExistence type="inferred from homology"/>
<keyword evidence="2 4" id="KW-0560">Oxidoreductase</keyword>
<dbReference type="GO" id="GO:0016491">
    <property type="term" value="F:oxidoreductase activity"/>
    <property type="evidence" value="ECO:0007669"/>
    <property type="project" value="UniProtKB-KW"/>
</dbReference>
<dbReference type="InterPro" id="IPR029479">
    <property type="entry name" value="Nitroreductase"/>
</dbReference>
<dbReference type="EC" id="1.-.-.-" evidence="4"/>
<evidence type="ECO:0000256" key="2">
    <source>
        <dbReference type="ARBA" id="ARBA00023002"/>
    </source>
</evidence>
<dbReference type="SUPFAM" id="SSF55469">
    <property type="entry name" value="FMN-dependent nitroreductase-like"/>
    <property type="match status" value="1"/>
</dbReference>
<dbReference type="RefSeq" id="WP_243133106.1">
    <property type="nucleotide sequence ID" value="NZ_QGQD01000100.1"/>
</dbReference>
<protein>
    <submittedName>
        <fullName evidence="4">Putative NAD(P)H nitroreductase</fullName>
        <ecNumber evidence="4">1.-.-.-</ecNumber>
    </submittedName>
</protein>
<comment type="caution">
    <text evidence="4">The sequence shown here is derived from an EMBL/GenBank/DDBJ whole genome shotgun (WGS) entry which is preliminary data.</text>
</comment>
<sequence>MTDDLLTLMKSRRSCRHFLDKAVPCKLLETLIEAGRFAPSASNVQAWKFCLITDPDLVRKVDLFSPGLSGKPPVILAICSDREYAGKRGGVAASEILATIDASMAAENIMLEAVSLGLGTCAIKSFNNAAVRKLLKLPPQIEIELLLSIGYPDADPHISLRKPLEEILFYNKWKETCINE</sequence>
<keyword evidence="5" id="KW-1185">Reference proteome</keyword>
<gene>
    <name evidence="4" type="ORF">DSM106044_04932</name>
</gene>